<dbReference type="EMBL" id="JAHMHQ010000028">
    <property type="protein sequence ID" value="KAK1623524.1"/>
    <property type="molecule type" value="Genomic_DNA"/>
</dbReference>
<feature type="transmembrane region" description="Helical" evidence="2">
    <location>
        <begin position="12"/>
        <end position="29"/>
    </location>
</feature>
<dbReference type="GeneID" id="85466436"/>
<name>A0AAI9ZFC9_9PEZI</name>
<dbReference type="RefSeq" id="XP_060439519.1">
    <property type="nucleotide sequence ID" value="XM_060581574.1"/>
</dbReference>
<reference evidence="3" key="1">
    <citation type="submission" date="2021-06" db="EMBL/GenBank/DDBJ databases">
        <title>Comparative genomics, transcriptomics and evolutionary studies reveal genomic signatures of adaptation to plant cell wall in hemibiotrophic fungi.</title>
        <authorList>
            <consortium name="DOE Joint Genome Institute"/>
            <person name="Baroncelli R."/>
            <person name="Diaz J.F."/>
            <person name="Benocci T."/>
            <person name="Peng M."/>
            <person name="Battaglia E."/>
            <person name="Haridas S."/>
            <person name="Andreopoulos W."/>
            <person name="Labutti K."/>
            <person name="Pangilinan J."/>
            <person name="Floch G.L."/>
            <person name="Makela M.R."/>
            <person name="Henrissat B."/>
            <person name="Grigoriev I.V."/>
            <person name="Crouch J.A."/>
            <person name="De Vries R.P."/>
            <person name="Sukno S.A."/>
            <person name="Thon M.R."/>
        </authorList>
    </citation>
    <scope>NUCLEOTIDE SEQUENCE</scope>
    <source>
        <strain evidence="3">CBS 102054</strain>
    </source>
</reference>
<proteinExistence type="predicted"/>
<evidence type="ECO:0000313" key="3">
    <source>
        <dbReference type="EMBL" id="KAK1623524.1"/>
    </source>
</evidence>
<evidence type="ECO:0000256" key="1">
    <source>
        <dbReference type="SAM" id="MobiDB-lite"/>
    </source>
</evidence>
<comment type="caution">
    <text evidence="3">The sequence shown here is derived from an EMBL/GenBank/DDBJ whole genome shotgun (WGS) entry which is preliminary data.</text>
</comment>
<evidence type="ECO:0000256" key="2">
    <source>
        <dbReference type="SAM" id="Phobius"/>
    </source>
</evidence>
<feature type="region of interest" description="Disordered" evidence="1">
    <location>
        <begin position="96"/>
        <end position="121"/>
    </location>
</feature>
<evidence type="ECO:0000313" key="4">
    <source>
        <dbReference type="Proteomes" id="UP001243989"/>
    </source>
</evidence>
<sequence>MLTHSGSFFQNILFIFLFLLFFTSPMIPLGHPTRRLLLLDGRGGKHGSVSQTTCHPKTRYTSNWKREALWPHPFIHQATPRHAILTYNSTFASKKQKSVRVKSRPLPVGSRFSASTHPHRKQGACMHAHHDGIRSRDFPCHAVLCHAVPMASIQAKPVAFSTHTLPCPKPHNARCVPTLQPHPPPCRMRNKVTTAQTAPPPCKSTSLSLKFLSGMVPQRWEFE</sequence>
<dbReference type="AlphaFoldDB" id="A0AAI9ZFC9"/>
<keyword evidence="4" id="KW-1185">Reference proteome</keyword>
<keyword evidence="2" id="KW-0472">Membrane</keyword>
<gene>
    <name evidence="3" type="ORF">BDP81DRAFT_118809</name>
</gene>
<accession>A0AAI9ZFC9</accession>
<organism evidence="3 4">
    <name type="scientific">Colletotrichum phormii</name>
    <dbReference type="NCBI Taxonomy" id="359342"/>
    <lineage>
        <taxon>Eukaryota</taxon>
        <taxon>Fungi</taxon>
        <taxon>Dikarya</taxon>
        <taxon>Ascomycota</taxon>
        <taxon>Pezizomycotina</taxon>
        <taxon>Sordariomycetes</taxon>
        <taxon>Hypocreomycetidae</taxon>
        <taxon>Glomerellales</taxon>
        <taxon>Glomerellaceae</taxon>
        <taxon>Colletotrichum</taxon>
        <taxon>Colletotrichum acutatum species complex</taxon>
    </lineage>
</organism>
<dbReference type="Proteomes" id="UP001243989">
    <property type="component" value="Unassembled WGS sequence"/>
</dbReference>
<keyword evidence="2" id="KW-0812">Transmembrane</keyword>
<protein>
    <submittedName>
        <fullName evidence="3">Uncharacterized protein</fullName>
    </submittedName>
</protein>
<keyword evidence="2" id="KW-1133">Transmembrane helix</keyword>